<name>A0A937K248_9CLOT</name>
<dbReference type="EMBL" id="JAESWA010000004">
    <property type="protein sequence ID" value="MBL4930327.1"/>
    <property type="molecule type" value="Genomic_DNA"/>
</dbReference>
<comment type="caution">
    <text evidence="1">The sequence shown here is derived from an EMBL/GenBank/DDBJ whole genome shotgun (WGS) entry which is preliminary data.</text>
</comment>
<evidence type="ECO:0000313" key="2">
    <source>
        <dbReference type="Proteomes" id="UP000623681"/>
    </source>
</evidence>
<sequence>MEKLINDLENMSRKDIKDNFEFLGEGIARKVFAIDEDTVLKVSKGEDGFYQNAVEYYVFSKASSLTKTILCPILYYSPRYLIMKRAIPLTKFRRQNSIDVPKLDGLNWINTPLYELKTKFFLFEEDLYHTDSWGIIGNKMVLIDYGCTSSFGDYFYTLIFKLKKFDVYPIEEV</sequence>
<gene>
    <name evidence="1" type="ORF">JK634_00685</name>
</gene>
<accession>A0A937K248</accession>
<protein>
    <submittedName>
        <fullName evidence="1">Uncharacterized protein</fullName>
    </submittedName>
</protein>
<proteinExistence type="predicted"/>
<reference evidence="1" key="1">
    <citation type="submission" date="2021-01" db="EMBL/GenBank/DDBJ databases">
        <title>Genome public.</title>
        <authorList>
            <person name="Liu C."/>
            <person name="Sun Q."/>
        </authorList>
    </citation>
    <scope>NUCLEOTIDE SEQUENCE</scope>
    <source>
        <strain evidence="1">YIM B02565</strain>
    </source>
</reference>
<dbReference type="Proteomes" id="UP000623681">
    <property type="component" value="Unassembled WGS sequence"/>
</dbReference>
<organism evidence="1 2">
    <name type="scientific">Clostridium paridis</name>
    <dbReference type="NCBI Taxonomy" id="2803863"/>
    <lineage>
        <taxon>Bacteria</taxon>
        <taxon>Bacillati</taxon>
        <taxon>Bacillota</taxon>
        <taxon>Clostridia</taxon>
        <taxon>Eubacteriales</taxon>
        <taxon>Clostridiaceae</taxon>
        <taxon>Clostridium</taxon>
    </lineage>
</organism>
<dbReference type="AlphaFoldDB" id="A0A937K248"/>
<evidence type="ECO:0000313" key="1">
    <source>
        <dbReference type="EMBL" id="MBL4930327.1"/>
    </source>
</evidence>
<dbReference type="RefSeq" id="WP_202765711.1">
    <property type="nucleotide sequence ID" value="NZ_JAESWA010000004.1"/>
</dbReference>
<keyword evidence="2" id="KW-1185">Reference proteome</keyword>